<keyword evidence="6" id="KW-0539">Nucleus</keyword>
<evidence type="ECO:0000256" key="3">
    <source>
        <dbReference type="ARBA" id="ARBA00008838"/>
    </source>
</evidence>
<dbReference type="GO" id="GO:0000027">
    <property type="term" value="P:ribosomal large subunit assembly"/>
    <property type="evidence" value="ECO:0007669"/>
    <property type="project" value="TreeGrafter"/>
</dbReference>
<evidence type="ECO:0000313" key="8">
    <source>
        <dbReference type="EMBL" id="GMR59905.1"/>
    </source>
</evidence>
<evidence type="ECO:0000256" key="5">
    <source>
        <dbReference type="ARBA" id="ARBA00022517"/>
    </source>
</evidence>
<comment type="similarity">
    <text evidence="3">Belongs to the NOP53 family.</text>
</comment>
<dbReference type="Proteomes" id="UP001328107">
    <property type="component" value="Unassembled WGS sequence"/>
</dbReference>
<sequence>LAYSMGKRAAASRVSRNKKKYWRKGTDVGDVEEGLAKANFDKQNGEATVAHRTDDELFVVDREAREDVPDPMENLTLKKKGMLERIMKRVDEPIPEPKVAAKKPTIPKAKKTIIKRKEPKKIEAAKMDLWTTDLEAKVDLNDPDGARIYKETLKLTRVKQPRTVLEKPSLLRAVAIPDAGASYNPDVDDYSEFVSRLVEDEKKVLMKDEKARRRKELAPGEKMCTAEEYRREMMEGLGVLDEEKKEEAEDAQDEVFAAAPSAVVEDETMEEGEGKKEKKGLMNEKALPKTKKQRRKEREIELAERKKSKVQTQKELEQSVFKVKKLVREVREEEEAREAALKIKREHRAIAKATRRKRHGKGEFEDNMEEFLMAEELPSSMRQINPQGCIVSERFKSYQKRNMIPVPLEEKQWKKKGRLRYKIKEERQSKEIKIGTKLRA</sequence>
<dbReference type="AlphaFoldDB" id="A0AAN5DD21"/>
<dbReference type="GO" id="GO:0006364">
    <property type="term" value="P:rRNA processing"/>
    <property type="evidence" value="ECO:0007669"/>
    <property type="project" value="TreeGrafter"/>
</dbReference>
<gene>
    <name evidence="8" type="ORF">PMAYCL1PPCAC_30100</name>
</gene>
<evidence type="ECO:0000313" key="9">
    <source>
        <dbReference type="Proteomes" id="UP001328107"/>
    </source>
</evidence>
<dbReference type="PANTHER" id="PTHR14211">
    <property type="entry name" value="GLIOMA SUPPRESSOR CANDIDATE REGION GENE 2"/>
    <property type="match status" value="1"/>
</dbReference>
<dbReference type="EMBL" id="BTRK01000006">
    <property type="protein sequence ID" value="GMR59905.1"/>
    <property type="molecule type" value="Genomic_DNA"/>
</dbReference>
<evidence type="ECO:0000256" key="1">
    <source>
        <dbReference type="ARBA" id="ARBA00004604"/>
    </source>
</evidence>
<feature type="non-terminal residue" evidence="8">
    <location>
        <position position="1"/>
    </location>
</feature>
<name>A0AAN5DD21_9BILA</name>
<evidence type="ECO:0000256" key="2">
    <source>
        <dbReference type="ARBA" id="ARBA00004642"/>
    </source>
</evidence>
<feature type="region of interest" description="Disordered" evidence="7">
    <location>
        <begin position="259"/>
        <end position="314"/>
    </location>
</feature>
<keyword evidence="5" id="KW-0690">Ribosome biogenesis</keyword>
<comment type="subcellular location">
    <subcellularLocation>
        <location evidence="1">Nucleus</location>
        <location evidence="1">Nucleolus</location>
    </subcellularLocation>
    <subcellularLocation>
        <location evidence="2">Nucleus</location>
        <location evidence="2">Nucleoplasm</location>
    </subcellularLocation>
</comment>
<protein>
    <recommendedName>
        <fullName evidence="4">Ribosome biogenesis protein NOP53</fullName>
    </recommendedName>
</protein>
<accession>A0AAN5DD21</accession>
<reference evidence="9" key="1">
    <citation type="submission" date="2022-10" db="EMBL/GenBank/DDBJ databases">
        <title>Genome assembly of Pristionchus species.</title>
        <authorList>
            <person name="Yoshida K."/>
            <person name="Sommer R.J."/>
        </authorList>
    </citation>
    <scope>NUCLEOTIDE SEQUENCE [LARGE SCALE GENOMIC DNA]</scope>
    <source>
        <strain evidence="9">RS5460</strain>
    </source>
</reference>
<dbReference type="GO" id="GO:0005654">
    <property type="term" value="C:nucleoplasm"/>
    <property type="evidence" value="ECO:0007669"/>
    <property type="project" value="UniProtKB-SubCell"/>
</dbReference>
<dbReference type="PANTHER" id="PTHR14211:SF7">
    <property type="entry name" value="RIBOSOME BIOGENESIS PROTEIN NOP53"/>
    <property type="match status" value="1"/>
</dbReference>
<keyword evidence="9" id="KW-1185">Reference proteome</keyword>
<dbReference type="Pfam" id="PF07767">
    <property type="entry name" value="Nop53"/>
    <property type="match status" value="1"/>
</dbReference>
<evidence type="ECO:0000256" key="6">
    <source>
        <dbReference type="ARBA" id="ARBA00023242"/>
    </source>
</evidence>
<dbReference type="InterPro" id="IPR011687">
    <property type="entry name" value="Nop53/GLTSCR2"/>
</dbReference>
<dbReference type="GO" id="GO:0005730">
    <property type="term" value="C:nucleolus"/>
    <property type="evidence" value="ECO:0007669"/>
    <property type="project" value="UniProtKB-SubCell"/>
</dbReference>
<comment type="caution">
    <text evidence="8">The sequence shown here is derived from an EMBL/GenBank/DDBJ whole genome shotgun (WGS) entry which is preliminary data.</text>
</comment>
<evidence type="ECO:0000256" key="7">
    <source>
        <dbReference type="SAM" id="MobiDB-lite"/>
    </source>
</evidence>
<feature type="compositionally biased region" description="Basic and acidic residues" evidence="7">
    <location>
        <begin position="296"/>
        <end position="305"/>
    </location>
</feature>
<feature type="compositionally biased region" description="Basic and acidic residues" evidence="7">
    <location>
        <begin position="272"/>
        <end position="282"/>
    </location>
</feature>
<dbReference type="GO" id="GO:0008097">
    <property type="term" value="F:5S rRNA binding"/>
    <property type="evidence" value="ECO:0007669"/>
    <property type="project" value="TreeGrafter"/>
</dbReference>
<evidence type="ECO:0000256" key="4">
    <source>
        <dbReference type="ARBA" id="ARBA00018339"/>
    </source>
</evidence>
<organism evidence="8 9">
    <name type="scientific">Pristionchus mayeri</name>
    <dbReference type="NCBI Taxonomy" id="1317129"/>
    <lineage>
        <taxon>Eukaryota</taxon>
        <taxon>Metazoa</taxon>
        <taxon>Ecdysozoa</taxon>
        <taxon>Nematoda</taxon>
        <taxon>Chromadorea</taxon>
        <taxon>Rhabditida</taxon>
        <taxon>Rhabditina</taxon>
        <taxon>Diplogasteromorpha</taxon>
        <taxon>Diplogasteroidea</taxon>
        <taxon>Neodiplogasteridae</taxon>
        <taxon>Pristionchus</taxon>
    </lineage>
</organism>
<dbReference type="PIRSF" id="PIRSF017302">
    <property type="entry name" value="Gltscr2"/>
    <property type="match status" value="1"/>
</dbReference>
<proteinExistence type="inferred from homology"/>